<proteinExistence type="predicted"/>
<reference evidence="1 2" key="1">
    <citation type="journal article" date="2024" name="Commun. Biol.">
        <title>Comparative genomic analysis of thermophilic fungi reveals convergent evolutionary adaptations and gene losses.</title>
        <authorList>
            <person name="Steindorff A.S."/>
            <person name="Aguilar-Pontes M.V."/>
            <person name="Robinson A.J."/>
            <person name="Andreopoulos B."/>
            <person name="LaButti K."/>
            <person name="Kuo A."/>
            <person name="Mondo S."/>
            <person name="Riley R."/>
            <person name="Otillar R."/>
            <person name="Haridas S."/>
            <person name="Lipzen A."/>
            <person name="Grimwood J."/>
            <person name="Schmutz J."/>
            <person name="Clum A."/>
            <person name="Reid I.D."/>
            <person name="Moisan M.C."/>
            <person name="Butler G."/>
            <person name="Nguyen T.T.M."/>
            <person name="Dewar K."/>
            <person name="Conant G."/>
            <person name="Drula E."/>
            <person name="Henrissat B."/>
            <person name="Hansel C."/>
            <person name="Singer S."/>
            <person name="Hutchinson M.I."/>
            <person name="de Vries R.P."/>
            <person name="Natvig D.O."/>
            <person name="Powell A.J."/>
            <person name="Tsang A."/>
            <person name="Grigoriev I.V."/>
        </authorList>
    </citation>
    <scope>NUCLEOTIDE SEQUENCE [LARGE SCALE GENOMIC DNA]</scope>
    <source>
        <strain evidence="1 2">ATCC 24622</strain>
    </source>
</reference>
<keyword evidence="2" id="KW-1185">Reference proteome</keyword>
<gene>
    <name evidence="1" type="ORF">VTK73DRAFT_2970</name>
</gene>
<sequence length="131" mass="15172">MRFFFKPRLDKFILTYHAVSVGALKRGTLPTVTYVTATGHLTTTRNVLTVRTEKKRRSRGKRRRVTTKQLCLGYSRGFHVSSHWFLVFGVISLRESRSLFTGKRKKGGQTRSTTRKFTMATHKFSLIRCND</sequence>
<evidence type="ECO:0000313" key="1">
    <source>
        <dbReference type="EMBL" id="KAL1842906.1"/>
    </source>
</evidence>
<protein>
    <submittedName>
        <fullName evidence="1">Uncharacterized protein</fullName>
    </submittedName>
</protein>
<dbReference type="Proteomes" id="UP001586593">
    <property type="component" value="Unassembled WGS sequence"/>
</dbReference>
<comment type="caution">
    <text evidence="1">The sequence shown here is derived from an EMBL/GenBank/DDBJ whole genome shotgun (WGS) entry which is preliminary data.</text>
</comment>
<name>A0ABR3VN00_9PEZI</name>
<dbReference type="EMBL" id="JAZHXJ010001893">
    <property type="protein sequence ID" value="KAL1842906.1"/>
    <property type="molecule type" value="Genomic_DNA"/>
</dbReference>
<organism evidence="1 2">
    <name type="scientific">Phialemonium thermophilum</name>
    <dbReference type="NCBI Taxonomy" id="223376"/>
    <lineage>
        <taxon>Eukaryota</taxon>
        <taxon>Fungi</taxon>
        <taxon>Dikarya</taxon>
        <taxon>Ascomycota</taxon>
        <taxon>Pezizomycotina</taxon>
        <taxon>Sordariomycetes</taxon>
        <taxon>Sordariomycetidae</taxon>
        <taxon>Cephalothecales</taxon>
        <taxon>Cephalothecaceae</taxon>
        <taxon>Phialemonium</taxon>
    </lineage>
</organism>
<evidence type="ECO:0000313" key="2">
    <source>
        <dbReference type="Proteomes" id="UP001586593"/>
    </source>
</evidence>
<accession>A0ABR3VN00</accession>